<reference evidence="13 14" key="1">
    <citation type="submission" date="2015-07" db="EMBL/GenBank/DDBJ databases">
        <title>High-quality genome of monoxenous trypanosomatid Leptomonas pyrrhocoris.</title>
        <authorList>
            <person name="Flegontov P."/>
            <person name="Butenko A."/>
            <person name="Firsov S."/>
            <person name="Vlcek C."/>
            <person name="Logacheva M.D."/>
            <person name="Field M."/>
            <person name="Filatov D."/>
            <person name="Flegontova O."/>
            <person name="Gerasimov E."/>
            <person name="Jackson A.P."/>
            <person name="Kelly S."/>
            <person name="Opperdoes F."/>
            <person name="O'Reilly A."/>
            <person name="Votypka J."/>
            <person name="Yurchenko V."/>
            <person name="Lukes J."/>
        </authorList>
    </citation>
    <scope>NUCLEOTIDE SEQUENCE [LARGE SCALE GENOMIC DNA]</scope>
    <source>
        <strain evidence="13">H10</strain>
    </source>
</reference>
<dbReference type="GO" id="GO:0003690">
    <property type="term" value="F:double-stranded DNA binding"/>
    <property type="evidence" value="ECO:0007669"/>
    <property type="project" value="TreeGrafter"/>
</dbReference>
<evidence type="ECO:0000256" key="4">
    <source>
        <dbReference type="ARBA" id="ARBA00022801"/>
    </source>
</evidence>
<dbReference type="OrthoDB" id="3249161at2759"/>
<keyword evidence="10" id="KW-0539">Nucleus</keyword>
<comment type="caution">
    <text evidence="13">The sequence shown here is derived from an EMBL/GenBank/DDBJ whole genome shotgun (WGS) entry which is preliminary data.</text>
</comment>
<dbReference type="InterPro" id="IPR036465">
    <property type="entry name" value="vWFA_dom_sf"/>
</dbReference>
<dbReference type="GO" id="GO:0005524">
    <property type="term" value="F:ATP binding"/>
    <property type="evidence" value="ECO:0007669"/>
    <property type="project" value="UniProtKB-KW"/>
</dbReference>
<comment type="subcellular location">
    <subcellularLocation>
        <location evidence="1">Nucleus</location>
    </subcellularLocation>
</comment>
<feature type="domain" description="Ku" evidence="12">
    <location>
        <begin position="507"/>
        <end position="663"/>
    </location>
</feature>
<keyword evidence="9" id="KW-0234">DNA repair</keyword>
<evidence type="ECO:0000256" key="11">
    <source>
        <dbReference type="SAM" id="MobiDB-lite"/>
    </source>
</evidence>
<keyword evidence="3" id="KW-0227">DNA damage</keyword>
<keyword evidence="6" id="KW-0067">ATP-binding</keyword>
<evidence type="ECO:0000256" key="3">
    <source>
        <dbReference type="ARBA" id="ARBA00022763"/>
    </source>
</evidence>
<keyword evidence="8" id="KW-0233">DNA recombination</keyword>
<dbReference type="GO" id="GO:0006303">
    <property type="term" value="P:double-strand break repair via nonhomologous end joining"/>
    <property type="evidence" value="ECO:0007669"/>
    <property type="project" value="InterPro"/>
</dbReference>
<dbReference type="InterPro" id="IPR047087">
    <property type="entry name" value="KU70_core_dom"/>
</dbReference>
<keyword evidence="4" id="KW-0378">Hydrolase</keyword>
<keyword evidence="14" id="KW-1185">Reference proteome</keyword>
<evidence type="ECO:0000256" key="6">
    <source>
        <dbReference type="ARBA" id="ARBA00022840"/>
    </source>
</evidence>
<protein>
    <submittedName>
        <fullName evidence="13">Putative Ku70 protein</fullName>
    </submittedName>
</protein>
<dbReference type="PANTHER" id="PTHR12604:SF2">
    <property type="entry name" value="X-RAY REPAIR CROSS-COMPLEMENTING PROTEIN 6"/>
    <property type="match status" value="1"/>
</dbReference>
<dbReference type="Gene3D" id="1.10.1600.10">
    <property type="match status" value="1"/>
</dbReference>
<gene>
    <name evidence="13" type="ORF">ABB37_04683</name>
</gene>
<feature type="compositionally biased region" description="Low complexity" evidence="11">
    <location>
        <begin position="87"/>
        <end position="110"/>
    </location>
</feature>
<evidence type="ECO:0000256" key="8">
    <source>
        <dbReference type="ARBA" id="ARBA00023172"/>
    </source>
</evidence>
<evidence type="ECO:0000256" key="9">
    <source>
        <dbReference type="ARBA" id="ARBA00023204"/>
    </source>
</evidence>
<dbReference type="AlphaFoldDB" id="A0A0M9G1T3"/>
<dbReference type="GO" id="GO:0016787">
    <property type="term" value="F:hydrolase activity"/>
    <property type="evidence" value="ECO:0007669"/>
    <property type="project" value="UniProtKB-KW"/>
</dbReference>
<dbReference type="Gene3D" id="3.40.50.410">
    <property type="entry name" value="von Willebrand factor, type A domain"/>
    <property type="match status" value="1"/>
</dbReference>
<evidence type="ECO:0000259" key="12">
    <source>
        <dbReference type="SMART" id="SM00559"/>
    </source>
</evidence>
<keyword evidence="5" id="KW-0347">Helicase</keyword>
<dbReference type="OMA" id="PAFKFSE"/>
<evidence type="ECO:0000256" key="10">
    <source>
        <dbReference type="ARBA" id="ARBA00023242"/>
    </source>
</evidence>
<dbReference type="VEuPathDB" id="TriTrypDB:LpyrH10_08_1320"/>
<evidence type="ECO:0000256" key="5">
    <source>
        <dbReference type="ARBA" id="ARBA00022806"/>
    </source>
</evidence>
<dbReference type="GO" id="GO:0006310">
    <property type="term" value="P:DNA recombination"/>
    <property type="evidence" value="ECO:0007669"/>
    <property type="project" value="UniProtKB-KW"/>
</dbReference>
<evidence type="ECO:0000256" key="7">
    <source>
        <dbReference type="ARBA" id="ARBA00023125"/>
    </source>
</evidence>
<dbReference type="InterPro" id="IPR027388">
    <property type="entry name" value="Ku70_bridge/pillars_dom_sf"/>
</dbReference>
<dbReference type="Proteomes" id="UP000037923">
    <property type="component" value="Unassembled WGS sequence"/>
</dbReference>
<dbReference type="GeneID" id="26904974"/>
<keyword evidence="7" id="KW-0238">DNA-binding</keyword>
<dbReference type="InterPro" id="IPR006164">
    <property type="entry name" value="DNA_bd_Ku70/Ku80"/>
</dbReference>
<organism evidence="13 14">
    <name type="scientific">Leptomonas pyrrhocoris</name>
    <name type="common">Firebug parasite</name>
    <dbReference type="NCBI Taxonomy" id="157538"/>
    <lineage>
        <taxon>Eukaryota</taxon>
        <taxon>Discoba</taxon>
        <taxon>Euglenozoa</taxon>
        <taxon>Kinetoplastea</taxon>
        <taxon>Metakinetoplastina</taxon>
        <taxon>Trypanosomatida</taxon>
        <taxon>Trypanosomatidae</taxon>
        <taxon>Leishmaniinae</taxon>
        <taxon>Leptomonas</taxon>
    </lineage>
</organism>
<name>A0A0M9G1T3_LEPPY</name>
<dbReference type="Pfam" id="PF03731">
    <property type="entry name" value="Ku_N"/>
    <property type="match status" value="1"/>
</dbReference>
<dbReference type="GO" id="GO:0043564">
    <property type="term" value="C:Ku70:Ku80 complex"/>
    <property type="evidence" value="ECO:0007669"/>
    <property type="project" value="TreeGrafter"/>
</dbReference>
<dbReference type="SUPFAM" id="SSF100939">
    <property type="entry name" value="SPOC domain-like"/>
    <property type="match status" value="1"/>
</dbReference>
<dbReference type="GO" id="GO:0042162">
    <property type="term" value="F:telomeric DNA binding"/>
    <property type="evidence" value="ECO:0007669"/>
    <property type="project" value="TreeGrafter"/>
</dbReference>
<proteinExistence type="predicted"/>
<dbReference type="Pfam" id="PF02735">
    <property type="entry name" value="Ku"/>
    <property type="match status" value="1"/>
</dbReference>
<dbReference type="EMBL" id="LGTL01000008">
    <property type="protein sequence ID" value="KPA80457.1"/>
    <property type="molecule type" value="Genomic_DNA"/>
</dbReference>
<dbReference type="RefSeq" id="XP_015658896.1">
    <property type="nucleotide sequence ID" value="XM_015802452.1"/>
</dbReference>
<dbReference type="InterPro" id="IPR016194">
    <property type="entry name" value="SPOC-like_C_dom_sf"/>
</dbReference>
<dbReference type="InterPro" id="IPR005161">
    <property type="entry name" value="Ku_N"/>
</dbReference>
<keyword evidence="2" id="KW-0547">Nucleotide-binding</keyword>
<dbReference type="SUPFAM" id="SSF53300">
    <property type="entry name" value="vWA-like"/>
    <property type="match status" value="1"/>
</dbReference>
<evidence type="ECO:0000313" key="14">
    <source>
        <dbReference type="Proteomes" id="UP000037923"/>
    </source>
</evidence>
<evidence type="ECO:0000313" key="13">
    <source>
        <dbReference type="EMBL" id="KPA80457.1"/>
    </source>
</evidence>
<evidence type="ECO:0000256" key="1">
    <source>
        <dbReference type="ARBA" id="ARBA00004123"/>
    </source>
</evidence>
<dbReference type="PANTHER" id="PTHR12604">
    <property type="entry name" value="KU AUTOANTIGEN DNA HELICASE"/>
    <property type="match status" value="1"/>
</dbReference>
<dbReference type="Gene3D" id="2.40.290.10">
    <property type="match status" value="1"/>
</dbReference>
<dbReference type="GO" id="GO:0004386">
    <property type="term" value="F:helicase activity"/>
    <property type="evidence" value="ECO:0007669"/>
    <property type="project" value="UniProtKB-KW"/>
</dbReference>
<dbReference type="GO" id="GO:0000723">
    <property type="term" value="P:telomere maintenance"/>
    <property type="evidence" value="ECO:0007669"/>
    <property type="project" value="TreeGrafter"/>
</dbReference>
<dbReference type="SMART" id="SM00559">
    <property type="entry name" value="Ku78"/>
    <property type="match status" value="1"/>
</dbReference>
<feature type="region of interest" description="Disordered" evidence="11">
    <location>
        <begin position="55"/>
        <end position="110"/>
    </location>
</feature>
<dbReference type="CDD" id="cd00788">
    <property type="entry name" value="KU70"/>
    <property type="match status" value="1"/>
</dbReference>
<sequence length="891" mass="95998">MADLAEFYEGTADLGAADNDVDACDADEADESAWQHHECEVVVCLVDCSTEMFRCSPPPPTRSNEAVPDASGSTRLPGEGDPSPRAGNSLSSSSTQGSSNSNGITEAETSTPTTASFFSMTLQSIRTLLTEKIVWTNKDKVAVVLYNTRECANAAAFSGIYVTQDATHIGTQCIQRVEHLGAAGNYGSPAYDEFVKTIGHVPRPAPSRQPRGDPDASVQAGGAAVCRFSDVLWVARHIFLNACEPETIQHQRLFVFTNESDPTQGRSGEWKQCRERVRALADVGATLEVFGFGDSARPTSTGAGILADPTSIPISDVAHDDPNQIAHSSFALLTAASPTASYDADRAAFDSTFFWEPLLKEMEVPSVQPTAQSPGERNAPVAATAALAAGRPEAYVSGSGMGAVHIHAGTAALHQLLSTVARRAHPQRPFRRCLLRIGRLIGQDDGGGPAAATAPRMAVSLYTPLLRARPPPHEWLDRQTNRAVRRVVHLHTCKDDAREEKVDETAEVEVSVEQLGCYAKVGGDRVCFTKQERQKITEVAAGDAEAGFTILLFKDVKDVLQHAHVVRRSSFLHVCVEKGGPRSHHLFVLLVRRLRAKGRAAIAQYRSTTTAAPRLVALVPSPDLRSDPAKRYQVPAEGLGLYVVPLPFAEDLRRVPQLSSCALASRLSTPCLEDSSVDPAHLELAKEVVAALTEPYNTDDRRNPALQRQYAVLQRLAQQRYPLHHSIFESDDEMSSWVAEGNGEEKEGNEVEVADAEPHVVDSTVLNPSKMLSHAHCFHVFNREVLGSDYSAAAYCPPPSSAPHAVRRPRTGSNTVVAEGMGGSGVGDEVMLGRIKGAIRDAAARNAWDLLTVSLLKEYLSLVGVNVGAARRKADLIELAKTHVLASTPST</sequence>
<accession>A0A0M9G1T3</accession>
<evidence type="ECO:0000256" key="2">
    <source>
        <dbReference type="ARBA" id="ARBA00022741"/>
    </source>
</evidence>
<dbReference type="Gene3D" id="4.10.970.10">
    <property type="entry name" value="Ku70, bridge and pillars"/>
    <property type="match status" value="1"/>
</dbReference>